<feature type="compositionally biased region" description="Polar residues" evidence="1">
    <location>
        <begin position="233"/>
        <end position="244"/>
    </location>
</feature>
<dbReference type="STRING" id="512763.DC20_20995"/>
<feature type="compositionally biased region" description="Low complexity" evidence="1">
    <location>
        <begin position="182"/>
        <end position="192"/>
    </location>
</feature>
<feature type="compositionally biased region" description="Basic and acidic residues" evidence="1">
    <location>
        <begin position="292"/>
        <end position="301"/>
    </location>
</feature>
<name>A0A0P0CZT9_9BACT</name>
<organism evidence="2 3">
    <name type="scientific">Rufibacter tibetensis</name>
    <dbReference type="NCBI Taxonomy" id="512763"/>
    <lineage>
        <taxon>Bacteria</taxon>
        <taxon>Pseudomonadati</taxon>
        <taxon>Bacteroidota</taxon>
        <taxon>Cytophagia</taxon>
        <taxon>Cytophagales</taxon>
        <taxon>Hymenobacteraceae</taxon>
        <taxon>Rufibacter</taxon>
    </lineage>
</organism>
<dbReference type="RefSeq" id="WP_062545648.1">
    <property type="nucleotide sequence ID" value="NZ_CP012643.1"/>
</dbReference>
<dbReference type="InterPro" id="IPR011990">
    <property type="entry name" value="TPR-like_helical_dom_sf"/>
</dbReference>
<dbReference type="AlphaFoldDB" id="A0A0P0CZT9"/>
<dbReference type="Proteomes" id="UP000061382">
    <property type="component" value="Chromosome"/>
</dbReference>
<proteinExistence type="predicted"/>
<accession>A0A0P0CZT9</accession>
<feature type="region of interest" description="Disordered" evidence="1">
    <location>
        <begin position="281"/>
        <end position="301"/>
    </location>
</feature>
<feature type="region of interest" description="Disordered" evidence="1">
    <location>
        <begin position="144"/>
        <end position="251"/>
    </location>
</feature>
<protein>
    <submittedName>
        <fullName evidence="2">Uncharacterized protein</fullName>
    </submittedName>
</protein>
<dbReference type="Gene3D" id="1.25.40.10">
    <property type="entry name" value="Tetratricopeptide repeat domain"/>
    <property type="match status" value="1"/>
</dbReference>
<keyword evidence="3" id="KW-1185">Reference proteome</keyword>
<feature type="compositionally biased region" description="Polar residues" evidence="1">
    <location>
        <begin position="193"/>
        <end position="223"/>
    </location>
</feature>
<dbReference type="KEGG" id="rti:DC20_20995"/>
<dbReference type="SUPFAM" id="SSF48452">
    <property type="entry name" value="TPR-like"/>
    <property type="match status" value="1"/>
</dbReference>
<sequence length="301" mass="33635">MWWVLLFLAFSPFDGLQRIALRNQYAVQAEAAYKKKEYQKAAYLYERVRQNEGGKPHSSIILNLAHSYFHLHEYSRASPLYRTLLNSKDPQMLSSVATQLSFIETEEGNLTKAIGYCKQALKADETNQAARYNFELLQKYLLLHPEKPKSPPPPQRRDRKNGAGGSRQQNTAGTPTMGGTGTASNSGTAPSSINNRETNPPGGTSNATRQENFGNSPGSKQGLSNQSSQNSNAMGKSNGSNQAGQEGDALLQTRFERLKKLQLTPEKARQLLDVMRQEEAQYLQQVPRKRTKQSDKNTPDW</sequence>
<evidence type="ECO:0000313" key="2">
    <source>
        <dbReference type="EMBL" id="ALJ01013.1"/>
    </source>
</evidence>
<dbReference type="EMBL" id="CP012643">
    <property type="protein sequence ID" value="ALJ01013.1"/>
    <property type="molecule type" value="Genomic_DNA"/>
</dbReference>
<evidence type="ECO:0000256" key="1">
    <source>
        <dbReference type="SAM" id="MobiDB-lite"/>
    </source>
</evidence>
<reference evidence="2 3" key="1">
    <citation type="submission" date="2015-08" db="EMBL/GenBank/DDBJ databases">
        <title>Complete genome sequence of Rufibacter tibetensis strain 1351t, a radiation-resistant bacterium from tibet plateau.</title>
        <authorList>
            <person name="Dai J."/>
        </authorList>
    </citation>
    <scope>NUCLEOTIDE SEQUENCE [LARGE SCALE GENOMIC DNA]</scope>
    <source>
        <strain evidence="2 3">1351</strain>
    </source>
</reference>
<dbReference type="PATRIC" id="fig|512763.3.peg.4613"/>
<evidence type="ECO:0000313" key="3">
    <source>
        <dbReference type="Proteomes" id="UP000061382"/>
    </source>
</evidence>
<gene>
    <name evidence="2" type="ORF">DC20_20995</name>
</gene>